<proteinExistence type="inferred from homology"/>
<keyword evidence="2" id="KW-0805">Transcription regulation</keyword>
<keyword evidence="8" id="KW-1185">Reference proteome</keyword>
<dbReference type="CDD" id="cd15831">
    <property type="entry name" value="BTAD"/>
    <property type="match status" value="1"/>
</dbReference>
<keyword evidence="3 5" id="KW-0238">DNA-binding</keyword>
<dbReference type="Pfam" id="PF13191">
    <property type="entry name" value="AAA_16"/>
    <property type="match status" value="1"/>
</dbReference>
<dbReference type="Pfam" id="PF03704">
    <property type="entry name" value="BTAD"/>
    <property type="match status" value="1"/>
</dbReference>
<evidence type="ECO:0000256" key="1">
    <source>
        <dbReference type="ARBA" id="ARBA00005820"/>
    </source>
</evidence>
<dbReference type="InterPro" id="IPR001867">
    <property type="entry name" value="OmpR/PhoB-type_DNA-bd"/>
</dbReference>
<comment type="caution">
    <text evidence="7">The sequence shown here is derived from an EMBL/GenBank/DDBJ whole genome shotgun (WGS) entry which is preliminary data.</text>
</comment>
<dbReference type="GO" id="GO:0003677">
    <property type="term" value="F:DNA binding"/>
    <property type="evidence" value="ECO:0007669"/>
    <property type="project" value="UniProtKB-UniRule"/>
</dbReference>
<evidence type="ECO:0000256" key="2">
    <source>
        <dbReference type="ARBA" id="ARBA00023015"/>
    </source>
</evidence>
<keyword evidence="4" id="KW-0804">Transcription</keyword>
<comment type="similarity">
    <text evidence="1">Belongs to the AfsR/DnrI/RedD regulatory family.</text>
</comment>
<dbReference type="GO" id="GO:0006355">
    <property type="term" value="P:regulation of DNA-templated transcription"/>
    <property type="evidence" value="ECO:0007669"/>
    <property type="project" value="InterPro"/>
</dbReference>
<name>A0A841AQH5_9PSEU</name>
<evidence type="ECO:0000256" key="5">
    <source>
        <dbReference type="PROSITE-ProRule" id="PRU01091"/>
    </source>
</evidence>
<dbReference type="InterPro" id="IPR041664">
    <property type="entry name" value="AAA_16"/>
</dbReference>
<dbReference type="PROSITE" id="PS51755">
    <property type="entry name" value="OMPR_PHOB"/>
    <property type="match status" value="1"/>
</dbReference>
<dbReference type="Pfam" id="PF00486">
    <property type="entry name" value="Trans_reg_C"/>
    <property type="match status" value="1"/>
</dbReference>
<dbReference type="InterPro" id="IPR036388">
    <property type="entry name" value="WH-like_DNA-bd_sf"/>
</dbReference>
<evidence type="ECO:0000313" key="8">
    <source>
        <dbReference type="Proteomes" id="UP000580861"/>
    </source>
</evidence>
<dbReference type="PANTHER" id="PTHR35807">
    <property type="entry name" value="TRANSCRIPTIONAL REGULATOR REDD-RELATED"/>
    <property type="match status" value="1"/>
</dbReference>
<dbReference type="Proteomes" id="UP000580861">
    <property type="component" value="Unassembled WGS sequence"/>
</dbReference>
<dbReference type="SMART" id="SM01043">
    <property type="entry name" value="BTAD"/>
    <property type="match status" value="1"/>
</dbReference>
<evidence type="ECO:0000313" key="7">
    <source>
        <dbReference type="EMBL" id="MBB5850136.1"/>
    </source>
</evidence>
<dbReference type="RefSeq" id="WP_184891424.1">
    <property type="nucleotide sequence ID" value="NZ_JACHMX010000001.1"/>
</dbReference>
<feature type="DNA-binding region" description="OmpR/PhoB-type" evidence="5">
    <location>
        <begin position="1"/>
        <end position="102"/>
    </location>
</feature>
<feature type="domain" description="OmpR/PhoB-type" evidence="6">
    <location>
        <begin position="1"/>
        <end position="102"/>
    </location>
</feature>
<dbReference type="SUPFAM" id="SSF52540">
    <property type="entry name" value="P-loop containing nucleoside triphosphate hydrolases"/>
    <property type="match status" value="1"/>
</dbReference>
<gene>
    <name evidence="7" type="ORF">HDA45_000223</name>
</gene>
<dbReference type="InterPro" id="IPR051677">
    <property type="entry name" value="AfsR-DnrI-RedD_regulator"/>
</dbReference>
<dbReference type="InterPro" id="IPR005158">
    <property type="entry name" value="BTAD"/>
</dbReference>
<dbReference type="EMBL" id="JACHMX010000001">
    <property type="protein sequence ID" value="MBB5850136.1"/>
    <property type="molecule type" value="Genomic_DNA"/>
</dbReference>
<dbReference type="GO" id="GO:0000160">
    <property type="term" value="P:phosphorelay signal transduction system"/>
    <property type="evidence" value="ECO:0007669"/>
    <property type="project" value="InterPro"/>
</dbReference>
<protein>
    <submittedName>
        <fullName evidence="7">DNA-binding SARP family transcriptional activator</fullName>
    </submittedName>
</protein>
<dbReference type="PANTHER" id="PTHR35807:SF1">
    <property type="entry name" value="TRANSCRIPTIONAL REGULATOR REDD"/>
    <property type="match status" value="1"/>
</dbReference>
<dbReference type="SUPFAM" id="SSF46894">
    <property type="entry name" value="C-terminal effector domain of the bipartite response regulators"/>
    <property type="match status" value="1"/>
</dbReference>
<accession>A0A841AQH5</accession>
<dbReference type="SUPFAM" id="SSF48452">
    <property type="entry name" value="TPR-like"/>
    <property type="match status" value="1"/>
</dbReference>
<evidence type="ECO:0000256" key="4">
    <source>
        <dbReference type="ARBA" id="ARBA00023163"/>
    </source>
</evidence>
<dbReference type="InterPro" id="IPR011990">
    <property type="entry name" value="TPR-like_helical_dom_sf"/>
</dbReference>
<sequence>MSHLPQEVRYRFTVLGPPGFTSGGTRLDLGSPQQQAVLMVLLANSGSFVRTGELIDGLWGERAPATGEAVIRTYISRLRRLLSLQGLGSAIVSQSGGYKLDEDSFEVDATEFARLVESARQTHNVETAAKLLERALGLWTGTALAGVPGEAAEHERSRLERLKLTTTQELLRLRLELGDHAEVMAEVPVLIERNRLEEPLYEIYLLALHRGGRRAEALELYRTVHDLFDEELGVLPGPKLRALHEKVLRAEDEQVPGLGEPDSLFVGRERERAEFRRLLARNPAGGVEVLFFTGAPGIGKSTLLRKFADDAAAMGRPVRLFDEPGDPAGVLRGLSGNATVVITGRSDPDATLLVDPAWSRRIRVRRLEALSETESAALLEARDVDQGLRQSIVDFAAGNPFALSLAAEVSRSPRADAERYVVDTVYAHLAGEPPTEAHRWALYICAQADHTTEDLLRSVLPGGRSSELFDWLRDHPCVEAATDGLVLCGVLREVLDRHLRWRDPAGRARMRGRISRVTTGR</sequence>
<evidence type="ECO:0000259" key="6">
    <source>
        <dbReference type="PROSITE" id="PS51755"/>
    </source>
</evidence>
<evidence type="ECO:0000256" key="3">
    <source>
        <dbReference type="ARBA" id="ARBA00023125"/>
    </source>
</evidence>
<dbReference type="InterPro" id="IPR016032">
    <property type="entry name" value="Sig_transdc_resp-reg_C-effctor"/>
</dbReference>
<dbReference type="InterPro" id="IPR027417">
    <property type="entry name" value="P-loop_NTPase"/>
</dbReference>
<reference evidence="7 8" key="1">
    <citation type="submission" date="2020-08" db="EMBL/GenBank/DDBJ databases">
        <title>Sequencing the genomes of 1000 actinobacteria strains.</title>
        <authorList>
            <person name="Klenk H.-P."/>
        </authorList>
    </citation>
    <scope>NUCLEOTIDE SEQUENCE [LARGE SCALE GENOMIC DNA]</scope>
    <source>
        <strain evidence="7 8">DSM 45272</strain>
    </source>
</reference>
<dbReference type="Gene3D" id="1.25.40.10">
    <property type="entry name" value="Tetratricopeptide repeat domain"/>
    <property type="match status" value="1"/>
</dbReference>
<organism evidence="7 8">
    <name type="scientific">Amycolatopsis umgeniensis</name>
    <dbReference type="NCBI Taxonomy" id="336628"/>
    <lineage>
        <taxon>Bacteria</taxon>
        <taxon>Bacillati</taxon>
        <taxon>Actinomycetota</taxon>
        <taxon>Actinomycetes</taxon>
        <taxon>Pseudonocardiales</taxon>
        <taxon>Pseudonocardiaceae</taxon>
        <taxon>Amycolatopsis</taxon>
    </lineage>
</organism>
<dbReference type="Gene3D" id="1.10.10.10">
    <property type="entry name" value="Winged helix-like DNA-binding domain superfamily/Winged helix DNA-binding domain"/>
    <property type="match status" value="1"/>
</dbReference>
<dbReference type="SMART" id="SM00862">
    <property type="entry name" value="Trans_reg_C"/>
    <property type="match status" value="1"/>
</dbReference>
<dbReference type="AlphaFoldDB" id="A0A841AQH5"/>